<feature type="transmembrane region" description="Helical" evidence="7">
    <location>
        <begin position="205"/>
        <end position="229"/>
    </location>
</feature>
<keyword evidence="3" id="KW-0813">Transport</keyword>
<evidence type="ECO:0000256" key="2">
    <source>
        <dbReference type="ARBA" id="ARBA00008974"/>
    </source>
</evidence>
<sequence length="410" mass="44385">MTLATNNIIVGSLGSFVMGLRFADAAFCAIIGCLLGTCTVGYISTWGPRSGARTLIATRYFMGYYPSKICCFLNIFTNIGYSMMNCVIGGQILSMVSGGRLSVIVGVVIVSICSWSMAMFGMKVFQIYERCAWVPQLMVLCVMLGSAAPHFDFDVHTDYSPGHLNAKRLTFVSLSLSTGLAWAPLAADYYVYYPPHIKRWKTFSVTVLGSFMAMAFTIILGIGLGTILASSPALLAKYGNSPGGLMMTAYDSLGGLGKFCAVINVLALVANNTPGAYSMGMNFQMLGGVFRKVPRSVFTTVATVGFLPLIGYWVIMWLVIVLEEDIIFRRKIEYDWSKWNSPPHLPLGAAATMAFMIGWAGAVIGMDQAYYAGVIAEAAGGSDLGLWVGAGFTAAIFPPLRLLERWFMGR</sequence>
<dbReference type="PIRSF" id="PIRSF002744">
    <property type="entry name" value="Pur-cyt_permease"/>
    <property type="match status" value="1"/>
</dbReference>
<dbReference type="GO" id="GO:0005886">
    <property type="term" value="C:plasma membrane"/>
    <property type="evidence" value="ECO:0007669"/>
    <property type="project" value="TreeGrafter"/>
</dbReference>
<feature type="transmembrane region" description="Helical" evidence="7">
    <location>
        <begin position="343"/>
        <end position="364"/>
    </location>
</feature>
<dbReference type="Gene3D" id="1.10.4160.10">
    <property type="entry name" value="Hydantoin permease"/>
    <property type="match status" value="1"/>
</dbReference>
<dbReference type="EMBL" id="JAPQKS010000002">
    <property type="protein sequence ID" value="KAJ5247199.1"/>
    <property type="molecule type" value="Genomic_DNA"/>
</dbReference>
<gene>
    <name evidence="8" type="ORF">N7468_002182</name>
</gene>
<comment type="subcellular location">
    <subcellularLocation>
        <location evidence="1">Membrane</location>
        <topology evidence="1">Multi-pass membrane protein</topology>
    </subcellularLocation>
</comment>
<dbReference type="RefSeq" id="XP_058334620.1">
    <property type="nucleotide sequence ID" value="XM_058471479.1"/>
</dbReference>
<name>A0A9W9PI96_9EURO</name>
<dbReference type="GO" id="GO:0000329">
    <property type="term" value="C:fungal-type vacuole membrane"/>
    <property type="evidence" value="ECO:0007669"/>
    <property type="project" value="TreeGrafter"/>
</dbReference>
<evidence type="ECO:0000256" key="5">
    <source>
        <dbReference type="ARBA" id="ARBA00022989"/>
    </source>
</evidence>
<dbReference type="PANTHER" id="PTHR31806">
    <property type="entry name" value="PURINE-CYTOSINE PERMEASE FCY2-RELATED"/>
    <property type="match status" value="1"/>
</dbReference>
<dbReference type="Proteomes" id="UP001150941">
    <property type="component" value="Unassembled WGS sequence"/>
</dbReference>
<feature type="transmembrane region" description="Helical" evidence="7">
    <location>
        <begin position="132"/>
        <end position="151"/>
    </location>
</feature>
<comment type="caution">
    <text evidence="8">The sequence shown here is derived from an EMBL/GenBank/DDBJ whole genome shotgun (WGS) entry which is preliminary data.</text>
</comment>
<feature type="transmembrane region" description="Helical" evidence="7">
    <location>
        <begin position="171"/>
        <end position="193"/>
    </location>
</feature>
<evidence type="ECO:0000256" key="3">
    <source>
        <dbReference type="ARBA" id="ARBA00022448"/>
    </source>
</evidence>
<keyword evidence="5 7" id="KW-1133">Transmembrane helix</keyword>
<evidence type="ECO:0008006" key="10">
    <source>
        <dbReference type="Google" id="ProtNLM"/>
    </source>
</evidence>
<feature type="transmembrane region" description="Helical" evidence="7">
    <location>
        <begin position="22"/>
        <end position="43"/>
    </location>
</feature>
<proteinExistence type="inferred from homology"/>
<reference evidence="8" key="1">
    <citation type="submission" date="2022-11" db="EMBL/GenBank/DDBJ databases">
        <authorList>
            <person name="Petersen C."/>
        </authorList>
    </citation>
    <scope>NUCLEOTIDE SEQUENCE</scope>
    <source>
        <strain evidence="8">IBT 19713</strain>
    </source>
</reference>
<feature type="transmembrane region" description="Helical" evidence="7">
    <location>
        <begin position="384"/>
        <end position="403"/>
    </location>
</feature>
<organism evidence="8 9">
    <name type="scientific">Penicillium chermesinum</name>
    <dbReference type="NCBI Taxonomy" id="63820"/>
    <lineage>
        <taxon>Eukaryota</taxon>
        <taxon>Fungi</taxon>
        <taxon>Dikarya</taxon>
        <taxon>Ascomycota</taxon>
        <taxon>Pezizomycotina</taxon>
        <taxon>Eurotiomycetes</taxon>
        <taxon>Eurotiomycetidae</taxon>
        <taxon>Eurotiales</taxon>
        <taxon>Aspergillaceae</taxon>
        <taxon>Penicillium</taxon>
    </lineage>
</organism>
<keyword evidence="4 7" id="KW-0812">Transmembrane</keyword>
<dbReference type="GO" id="GO:0022857">
    <property type="term" value="F:transmembrane transporter activity"/>
    <property type="evidence" value="ECO:0007669"/>
    <property type="project" value="InterPro"/>
</dbReference>
<dbReference type="InterPro" id="IPR001248">
    <property type="entry name" value="Pur-cyt_permease"/>
</dbReference>
<comment type="similarity">
    <text evidence="2">Belongs to the purine-cytosine permease (2.A.39) family.</text>
</comment>
<evidence type="ECO:0000256" key="6">
    <source>
        <dbReference type="ARBA" id="ARBA00023136"/>
    </source>
</evidence>
<accession>A0A9W9PI96</accession>
<dbReference type="PANTHER" id="PTHR31806:SF16">
    <property type="entry name" value="PURINE-CYTOSINE TRANSPORTER (EUROFUNG)"/>
    <property type="match status" value="1"/>
</dbReference>
<dbReference type="InterPro" id="IPR026030">
    <property type="entry name" value="Pur-cyt_permease_Fcy2/21/22"/>
</dbReference>
<dbReference type="GeneID" id="83198782"/>
<feature type="transmembrane region" description="Helical" evidence="7">
    <location>
        <begin position="297"/>
        <end position="322"/>
    </location>
</feature>
<evidence type="ECO:0000313" key="8">
    <source>
        <dbReference type="EMBL" id="KAJ5247199.1"/>
    </source>
</evidence>
<evidence type="ECO:0000256" key="4">
    <source>
        <dbReference type="ARBA" id="ARBA00022692"/>
    </source>
</evidence>
<dbReference type="OrthoDB" id="5428495at2759"/>
<evidence type="ECO:0000256" key="7">
    <source>
        <dbReference type="SAM" id="Phobius"/>
    </source>
</evidence>
<feature type="transmembrane region" description="Helical" evidence="7">
    <location>
        <begin position="101"/>
        <end position="120"/>
    </location>
</feature>
<evidence type="ECO:0000313" key="9">
    <source>
        <dbReference type="Proteomes" id="UP001150941"/>
    </source>
</evidence>
<protein>
    <recommendedName>
        <fullName evidence="10">Purine-cytosine permease</fullName>
    </recommendedName>
</protein>
<dbReference type="Pfam" id="PF02133">
    <property type="entry name" value="Transp_cyt_pur"/>
    <property type="match status" value="1"/>
</dbReference>
<reference evidence="8" key="2">
    <citation type="journal article" date="2023" name="IMA Fungus">
        <title>Comparative genomic study of the Penicillium genus elucidates a diverse pangenome and 15 lateral gene transfer events.</title>
        <authorList>
            <person name="Petersen C."/>
            <person name="Sorensen T."/>
            <person name="Nielsen M.R."/>
            <person name="Sondergaard T.E."/>
            <person name="Sorensen J.L."/>
            <person name="Fitzpatrick D.A."/>
            <person name="Frisvad J.C."/>
            <person name="Nielsen K.L."/>
        </authorList>
    </citation>
    <scope>NUCLEOTIDE SEQUENCE</scope>
    <source>
        <strain evidence="8">IBT 19713</strain>
    </source>
</reference>
<keyword evidence="9" id="KW-1185">Reference proteome</keyword>
<dbReference type="AlphaFoldDB" id="A0A9W9PI96"/>
<keyword evidence="6 7" id="KW-0472">Membrane</keyword>
<evidence type="ECO:0000256" key="1">
    <source>
        <dbReference type="ARBA" id="ARBA00004141"/>
    </source>
</evidence>